<evidence type="ECO:0000313" key="2">
    <source>
        <dbReference type="Proteomes" id="UP000009168"/>
    </source>
</evidence>
<feature type="non-terminal residue" evidence="1">
    <location>
        <position position="50"/>
    </location>
</feature>
<feature type="non-terminal residue" evidence="1">
    <location>
        <position position="1"/>
    </location>
</feature>
<accession>W7XG38</accession>
<dbReference type="GeneID" id="24442616"/>
<dbReference type="EMBL" id="GG663113">
    <property type="protein sequence ID" value="EWS76837.1"/>
    <property type="molecule type" value="Genomic_DNA"/>
</dbReference>
<keyword evidence="2" id="KW-1185">Reference proteome</keyword>
<evidence type="ECO:0000313" key="1">
    <source>
        <dbReference type="EMBL" id="EWS76837.1"/>
    </source>
</evidence>
<organism evidence="1 2">
    <name type="scientific">Tetrahymena thermophila (strain SB210)</name>
    <dbReference type="NCBI Taxonomy" id="312017"/>
    <lineage>
        <taxon>Eukaryota</taxon>
        <taxon>Sar</taxon>
        <taxon>Alveolata</taxon>
        <taxon>Ciliophora</taxon>
        <taxon>Intramacronucleata</taxon>
        <taxon>Oligohymenophorea</taxon>
        <taxon>Hymenostomatida</taxon>
        <taxon>Tetrahymenina</taxon>
        <taxon>Tetrahymenidae</taxon>
        <taxon>Tetrahymena</taxon>
    </lineage>
</organism>
<proteinExistence type="predicted"/>
<dbReference type="Proteomes" id="UP000009168">
    <property type="component" value="Unassembled WGS sequence"/>
</dbReference>
<dbReference type="InParanoid" id="W7XG38"/>
<name>W7XG38_TETTS</name>
<protein>
    <submittedName>
        <fullName evidence="1">Uncharacterized protein</fullName>
    </submittedName>
</protein>
<gene>
    <name evidence="1" type="ORF">TTHERM_002653396</name>
</gene>
<sequence>IRIKNIRGRTIETQINLKYQIGIQVCIELRLQSSEYKKTSTGYEATSGKV</sequence>
<dbReference type="KEGG" id="tet:TTHERM_002653396"/>
<dbReference type="RefSeq" id="XP_012650628.1">
    <property type="nucleotide sequence ID" value="XM_012795174.1"/>
</dbReference>
<reference evidence="2" key="1">
    <citation type="journal article" date="2006" name="PLoS Biol.">
        <title>Macronuclear genome sequence of the ciliate Tetrahymena thermophila, a model eukaryote.</title>
        <authorList>
            <person name="Eisen J.A."/>
            <person name="Coyne R.S."/>
            <person name="Wu M."/>
            <person name="Wu D."/>
            <person name="Thiagarajan M."/>
            <person name="Wortman J.R."/>
            <person name="Badger J.H."/>
            <person name="Ren Q."/>
            <person name="Amedeo P."/>
            <person name="Jones K.M."/>
            <person name="Tallon L.J."/>
            <person name="Delcher A.L."/>
            <person name="Salzberg S.L."/>
            <person name="Silva J.C."/>
            <person name="Haas B.J."/>
            <person name="Majoros W.H."/>
            <person name="Farzad M."/>
            <person name="Carlton J.M."/>
            <person name="Smith R.K. Jr."/>
            <person name="Garg J."/>
            <person name="Pearlman R.E."/>
            <person name="Karrer K.M."/>
            <person name="Sun L."/>
            <person name="Manning G."/>
            <person name="Elde N.C."/>
            <person name="Turkewitz A.P."/>
            <person name="Asai D.J."/>
            <person name="Wilkes D.E."/>
            <person name="Wang Y."/>
            <person name="Cai H."/>
            <person name="Collins K."/>
            <person name="Stewart B.A."/>
            <person name="Lee S.R."/>
            <person name="Wilamowska K."/>
            <person name="Weinberg Z."/>
            <person name="Ruzzo W.L."/>
            <person name="Wloga D."/>
            <person name="Gaertig J."/>
            <person name="Frankel J."/>
            <person name="Tsao C.-C."/>
            <person name="Gorovsky M.A."/>
            <person name="Keeling P.J."/>
            <person name="Waller R.F."/>
            <person name="Patron N.J."/>
            <person name="Cherry J.M."/>
            <person name="Stover N.A."/>
            <person name="Krieger C.J."/>
            <person name="del Toro C."/>
            <person name="Ryder H.F."/>
            <person name="Williamson S.C."/>
            <person name="Barbeau R.A."/>
            <person name="Hamilton E.P."/>
            <person name="Orias E."/>
        </authorList>
    </citation>
    <scope>NUCLEOTIDE SEQUENCE [LARGE SCALE GENOMIC DNA]</scope>
    <source>
        <strain evidence="2">SB210</strain>
    </source>
</reference>
<dbReference type="AlphaFoldDB" id="W7XG38"/>